<dbReference type="InterPro" id="IPR030511">
    <property type="entry name" value="TTC26"/>
</dbReference>
<dbReference type="InterPro" id="IPR011990">
    <property type="entry name" value="TPR-like_helical_dom_sf"/>
</dbReference>
<keyword evidence="3" id="KW-0677">Repeat</keyword>
<dbReference type="GO" id="GO:0035720">
    <property type="term" value="P:intraciliary anterograde transport"/>
    <property type="evidence" value="ECO:0007669"/>
    <property type="project" value="TreeGrafter"/>
</dbReference>
<dbReference type="GO" id="GO:0035735">
    <property type="term" value="P:intraciliary transport involved in cilium assembly"/>
    <property type="evidence" value="ECO:0007669"/>
    <property type="project" value="TreeGrafter"/>
</dbReference>
<dbReference type="Gene3D" id="1.25.40.10">
    <property type="entry name" value="Tetratricopeptide repeat domain"/>
    <property type="match status" value="1"/>
</dbReference>
<accession>A0A5B7E8N3</accession>
<keyword evidence="4" id="KW-0802">TPR repeat</keyword>
<organism evidence="6 7">
    <name type="scientific">Portunus trituberculatus</name>
    <name type="common">Swimming crab</name>
    <name type="synonym">Neptunus trituberculatus</name>
    <dbReference type="NCBI Taxonomy" id="210409"/>
    <lineage>
        <taxon>Eukaryota</taxon>
        <taxon>Metazoa</taxon>
        <taxon>Ecdysozoa</taxon>
        <taxon>Arthropoda</taxon>
        <taxon>Crustacea</taxon>
        <taxon>Multicrustacea</taxon>
        <taxon>Malacostraca</taxon>
        <taxon>Eumalacostraca</taxon>
        <taxon>Eucarida</taxon>
        <taxon>Decapoda</taxon>
        <taxon>Pleocyemata</taxon>
        <taxon>Brachyura</taxon>
        <taxon>Eubrachyura</taxon>
        <taxon>Portunoidea</taxon>
        <taxon>Portunidae</taxon>
        <taxon>Portuninae</taxon>
        <taxon>Portunus</taxon>
    </lineage>
</organism>
<comment type="caution">
    <text evidence="6">The sequence shown here is derived from an EMBL/GenBank/DDBJ whole genome shotgun (WGS) entry which is preliminary data.</text>
</comment>
<evidence type="ECO:0000313" key="7">
    <source>
        <dbReference type="Proteomes" id="UP000324222"/>
    </source>
</evidence>
<keyword evidence="6" id="KW-0282">Flagellum</keyword>
<dbReference type="GO" id="GO:0036064">
    <property type="term" value="C:ciliary basal body"/>
    <property type="evidence" value="ECO:0007669"/>
    <property type="project" value="TreeGrafter"/>
</dbReference>
<keyword evidence="5" id="KW-0966">Cell projection</keyword>
<evidence type="ECO:0000256" key="3">
    <source>
        <dbReference type="ARBA" id="ARBA00022737"/>
    </source>
</evidence>
<name>A0A5B7E8N3_PORTR</name>
<dbReference type="SUPFAM" id="SSF48452">
    <property type="entry name" value="TPR-like"/>
    <property type="match status" value="2"/>
</dbReference>
<dbReference type="GO" id="GO:0030992">
    <property type="term" value="C:intraciliary transport particle B"/>
    <property type="evidence" value="ECO:0007669"/>
    <property type="project" value="TreeGrafter"/>
</dbReference>
<dbReference type="PANTHER" id="PTHR14781">
    <property type="entry name" value="INTRAFLAGELLAR TRANSPORT PROTEIN 56"/>
    <property type="match status" value="1"/>
</dbReference>
<keyword evidence="7" id="KW-1185">Reference proteome</keyword>
<evidence type="ECO:0000256" key="2">
    <source>
        <dbReference type="ARBA" id="ARBA00007834"/>
    </source>
</evidence>
<evidence type="ECO:0000256" key="4">
    <source>
        <dbReference type="ARBA" id="ARBA00022803"/>
    </source>
</evidence>
<proteinExistence type="inferred from homology"/>
<comment type="subcellular location">
    <subcellularLocation>
        <location evidence="1">Cell projection</location>
        <location evidence="1">Cilium</location>
    </subcellularLocation>
</comment>
<comment type="similarity">
    <text evidence="2">Belongs to the IFT56 family.</text>
</comment>
<evidence type="ECO:0000256" key="5">
    <source>
        <dbReference type="ARBA" id="ARBA00023273"/>
    </source>
</evidence>
<dbReference type="Proteomes" id="UP000324222">
    <property type="component" value="Unassembled WGS sequence"/>
</dbReference>
<evidence type="ECO:0000256" key="1">
    <source>
        <dbReference type="ARBA" id="ARBA00004138"/>
    </source>
</evidence>
<dbReference type="GO" id="GO:0120170">
    <property type="term" value="F:intraciliary transport particle B binding"/>
    <property type="evidence" value="ECO:0007669"/>
    <property type="project" value="TreeGrafter"/>
</dbReference>
<reference evidence="6 7" key="1">
    <citation type="submission" date="2019-05" db="EMBL/GenBank/DDBJ databases">
        <title>Another draft genome of Portunus trituberculatus and its Hox gene families provides insights of decapod evolution.</title>
        <authorList>
            <person name="Jeong J.-H."/>
            <person name="Song I."/>
            <person name="Kim S."/>
            <person name="Choi T."/>
            <person name="Kim D."/>
            <person name="Ryu S."/>
            <person name="Kim W."/>
        </authorList>
    </citation>
    <scope>NUCLEOTIDE SEQUENCE [LARGE SCALE GENOMIC DNA]</scope>
    <source>
        <tissue evidence="6">Muscle</tissue>
    </source>
</reference>
<dbReference type="OrthoDB" id="95390at2759"/>
<sequence length="462" mass="52431">MILSRAKPALGSNAGAQVSAGTNKKALPKLEDFLKKRDFTGAITLLEFQRNSGNANEQTDQWIGYCAFHLGDYKRALVEFQKLTVNHKNPAPENWISLACCYFYLGMYPEAEEEVLAVYLQHYPDSPIAINLKACNHFRLYNGKAAEQELRALQDVTSSPLTFAQDLVRHNLVVFRGGESALQVLPPLVDVIPEARLNLVIYYLKQDEVQEAYTLLKDLEPTVPQEYILKGVVNAAIGQETGSRENLKIAQQYFQLVGGSASECDTIPGRQCMASCFFLLKQFDDVLLYLNSIKSYFYNDDTFNFNYAQAKAAVGDYKEAEEVFLLIQNEKIKNDYVFLSWLARCYIMNSKPRLAWELYLKMETSAEAFSLLQLIANDCYKMGQFYYAARAFDVLERLDPNPEYWEGKRGACVGMFQMIIAGKEPKDSLGDILQLLRNTANPQVEGIIRVIKKWAKDNHIPV</sequence>
<dbReference type="PANTHER" id="PTHR14781:SF0">
    <property type="entry name" value="INTRAFLAGELLAR TRANSPORT PROTEIN 56"/>
    <property type="match status" value="1"/>
</dbReference>
<evidence type="ECO:0000313" key="6">
    <source>
        <dbReference type="EMBL" id="MPC30342.1"/>
    </source>
</evidence>
<keyword evidence="6" id="KW-0969">Cilium</keyword>
<dbReference type="GO" id="GO:0097546">
    <property type="term" value="C:ciliary base"/>
    <property type="evidence" value="ECO:0007669"/>
    <property type="project" value="TreeGrafter"/>
</dbReference>
<gene>
    <name evidence="6" type="primary">ttc26</name>
    <name evidence="6" type="ORF">E2C01_023603</name>
</gene>
<protein>
    <submittedName>
        <fullName evidence="6">Intraflagellar transport protein 56</fullName>
    </submittedName>
</protein>
<dbReference type="EMBL" id="VSRR010002235">
    <property type="protein sequence ID" value="MPC30342.1"/>
    <property type="molecule type" value="Genomic_DNA"/>
</dbReference>
<dbReference type="AlphaFoldDB" id="A0A5B7E8N3"/>
<dbReference type="FunFam" id="1.25.40.10:FF:000588">
    <property type="entry name" value="Intraflagellar transport protein 56"/>
    <property type="match status" value="1"/>
</dbReference>